<evidence type="ECO:0000313" key="4">
    <source>
        <dbReference type="Proteomes" id="UP000526625"/>
    </source>
</evidence>
<evidence type="ECO:0000313" key="2">
    <source>
        <dbReference type="EMBL" id="NEV09895.1"/>
    </source>
</evidence>
<keyword evidence="4" id="KW-1185">Reference proteome</keyword>
<organism evidence="2 3">
    <name type="scientific">Rhizobium tropici</name>
    <dbReference type="NCBI Taxonomy" id="398"/>
    <lineage>
        <taxon>Bacteria</taxon>
        <taxon>Pseudomonadati</taxon>
        <taxon>Pseudomonadota</taxon>
        <taxon>Alphaproteobacteria</taxon>
        <taxon>Hyphomicrobiales</taxon>
        <taxon>Rhizobiaceae</taxon>
        <taxon>Rhizobium/Agrobacterium group</taxon>
        <taxon>Rhizobium</taxon>
    </lineage>
</organism>
<dbReference type="Proteomes" id="UP000526625">
    <property type="component" value="Unassembled WGS sequence"/>
</dbReference>
<protein>
    <submittedName>
        <fullName evidence="2">Uncharacterized protein</fullName>
    </submittedName>
</protein>
<dbReference type="RefSeq" id="WP_135488207.1">
    <property type="nucleotide sequence ID" value="NZ_JAADZA010000002.1"/>
</dbReference>
<gene>
    <name evidence="1" type="ORF">GGD45_004081</name>
    <name evidence="2" type="ORF">GXW80_02735</name>
</gene>
<dbReference type="AlphaFoldDB" id="A0A6P1C3F7"/>
<name>A0A6P1C3F7_RHITR</name>
<dbReference type="EMBL" id="JACHBF010000012">
    <property type="protein sequence ID" value="MBB6493650.1"/>
    <property type="molecule type" value="Genomic_DNA"/>
</dbReference>
<dbReference type="Proteomes" id="UP000471190">
    <property type="component" value="Unassembled WGS sequence"/>
</dbReference>
<reference evidence="1 4" key="2">
    <citation type="submission" date="2020-08" db="EMBL/GenBank/DDBJ databases">
        <title>Genomic Encyclopedia of Type Strains, Phase IV (KMG-V): Genome sequencing to study the core and pangenomes of soil and plant-associated prokaryotes.</title>
        <authorList>
            <person name="Whitman W."/>
        </authorList>
    </citation>
    <scope>NUCLEOTIDE SEQUENCE [LARGE SCALE GENOMIC DNA]</scope>
    <source>
        <strain evidence="1 4">SEMIA 4059</strain>
    </source>
</reference>
<sequence length="85" mass="9462">MFNHDFHLAAYRPVSPTLAHQAEAQLSAGWQAKLPGRFSTGERIIGFQLSWNGGLGNIFLMFREGTARMALPSIRTSATNCRVKR</sequence>
<comment type="caution">
    <text evidence="2">The sequence shown here is derived from an EMBL/GenBank/DDBJ whole genome shotgun (WGS) entry which is preliminary data.</text>
</comment>
<evidence type="ECO:0000313" key="3">
    <source>
        <dbReference type="Proteomes" id="UP000471190"/>
    </source>
</evidence>
<accession>A0A6P1C3F7</accession>
<dbReference type="EMBL" id="JAADZA010000002">
    <property type="protein sequence ID" value="NEV09895.1"/>
    <property type="molecule type" value="Genomic_DNA"/>
</dbReference>
<proteinExistence type="predicted"/>
<reference evidence="2 3" key="1">
    <citation type="submission" date="2020-02" db="EMBL/GenBank/DDBJ databases">
        <title>Draft genome sequence of Rhizobium tropici.</title>
        <authorList>
            <person name="Khayi S."/>
            <person name="Jemo M."/>
        </authorList>
    </citation>
    <scope>NUCLEOTIDE SEQUENCE [LARGE SCALE GENOMIC DNA]</scope>
    <source>
        <strain evidence="2 3">A12</strain>
    </source>
</reference>
<evidence type="ECO:0000313" key="1">
    <source>
        <dbReference type="EMBL" id="MBB6493650.1"/>
    </source>
</evidence>